<proteinExistence type="predicted"/>
<dbReference type="Proteomes" id="UP000572051">
    <property type="component" value="Unassembled WGS sequence"/>
</dbReference>
<gene>
    <name evidence="1" type="ORF">HNR10_000730</name>
</gene>
<name>A0A7Z0EIS6_9ACTN</name>
<reference evidence="1 2" key="1">
    <citation type="submission" date="2020-07" db="EMBL/GenBank/DDBJ databases">
        <title>Sequencing the genomes of 1000 actinobacteria strains.</title>
        <authorList>
            <person name="Klenk H.-P."/>
        </authorList>
    </citation>
    <scope>NUCLEOTIDE SEQUENCE [LARGE SCALE GENOMIC DNA]</scope>
    <source>
        <strain evidence="1 2">DSM 44442</strain>
    </source>
</reference>
<sequence length="102" mass="10360">MVVHRDQREESIAGHRPSNVRSVDRVCGMYVTGESGRGVAQEHLAHASAAQACVQGVGADAGGVVGKEGVGHGIASKGGGAGRKLMFPAILSLRAFSASTGY</sequence>
<comment type="caution">
    <text evidence="1">The sequence shown here is derived from an EMBL/GenBank/DDBJ whole genome shotgun (WGS) entry which is preliminary data.</text>
</comment>
<dbReference type="EMBL" id="JACCFS010000001">
    <property type="protein sequence ID" value="NYJ32849.1"/>
    <property type="molecule type" value="Genomic_DNA"/>
</dbReference>
<keyword evidence="2" id="KW-1185">Reference proteome</keyword>
<organism evidence="1 2">
    <name type="scientific">Nocardiopsis aegyptia</name>
    <dbReference type="NCBI Taxonomy" id="220378"/>
    <lineage>
        <taxon>Bacteria</taxon>
        <taxon>Bacillati</taxon>
        <taxon>Actinomycetota</taxon>
        <taxon>Actinomycetes</taxon>
        <taxon>Streptosporangiales</taxon>
        <taxon>Nocardiopsidaceae</taxon>
        <taxon>Nocardiopsis</taxon>
    </lineage>
</organism>
<accession>A0A7Z0EIS6</accession>
<protein>
    <submittedName>
        <fullName evidence="1">Uncharacterized protein</fullName>
    </submittedName>
</protein>
<evidence type="ECO:0000313" key="2">
    <source>
        <dbReference type="Proteomes" id="UP000572051"/>
    </source>
</evidence>
<evidence type="ECO:0000313" key="1">
    <source>
        <dbReference type="EMBL" id="NYJ32849.1"/>
    </source>
</evidence>
<dbReference type="AlphaFoldDB" id="A0A7Z0EIS6"/>